<keyword evidence="6 8" id="KW-0460">Magnesium</keyword>
<dbReference type="PANTHER" id="PTHR33653">
    <property type="entry name" value="RIBONUCLEASE VAPC2"/>
    <property type="match status" value="1"/>
</dbReference>
<dbReference type="PANTHER" id="PTHR33653:SF1">
    <property type="entry name" value="RIBONUCLEASE VAPC2"/>
    <property type="match status" value="1"/>
</dbReference>
<evidence type="ECO:0000256" key="6">
    <source>
        <dbReference type="ARBA" id="ARBA00022842"/>
    </source>
</evidence>
<reference evidence="10" key="1">
    <citation type="submission" date="2016-01" db="EMBL/GenBank/DDBJ databases">
        <authorList>
            <person name="Regsiter A."/>
            <person name="william w."/>
        </authorList>
    </citation>
    <scope>NUCLEOTIDE SEQUENCE</scope>
    <source>
        <strain evidence="10">NCPPB 1641</strain>
    </source>
</reference>
<comment type="function">
    <text evidence="8">Toxic component of a toxin-antitoxin (TA) system. An RNase.</text>
</comment>
<keyword evidence="4 8" id="KW-0479">Metal-binding</keyword>
<dbReference type="Pfam" id="PF01850">
    <property type="entry name" value="PIN"/>
    <property type="match status" value="1"/>
</dbReference>
<dbReference type="AlphaFoldDB" id="A0A1S7U844"/>
<proteinExistence type="inferred from homology"/>
<evidence type="ECO:0000256" key="4">
    <source>
        <dbReference type="ARBA" id="ARBA00022723"/>
    </source>
</evidence>
<dbReference type="InterPro" id="IPR002716">
    <property type="entry name" value="PIN_dom"/>
</dbReference>
<evidence type="ECO:0000313" key="11">
    <source>
        <dbReference type="Proteomes" id="UP000192140"/>
    </source>
</evidence>
<dbReference type="InterPro" id="IPR022907">
    <property type="entry name" value="VapC_family"/>
</dbReference>
<keyword evidence="8" id="KW-0800">Toxin</keyword>
<evidence type="ECO:0000256" key="2">
    <source>
        <dbReference type="ARBA" id="ARBA00022649"/>
    </source>
</evidence>
<evidence type="ECO:0000256" key="5">
    <source>
        <dbReference type="ARBA" id="ARBA00022801"/>
    </source>
</evidence>
<keyword evidence="3 8" id="KW-0540">Nuclease</keyword>
<dbReference type="GO" id="GO:0004519">
    <property type="term" value="F:endonuclease activity"/>
    <property type="evidence" value="ECO:0007669"/>
    <property type="project" value="UniProtKB-KW"/>
</dbReference>
<accession>A0A1S7U844</accession>
<gene>
    <name evidence="8 10" type="primary">vapC</name>
    <name evidence="10" type="ORF">AGR7A_pAt20068</name>
</gene>
<dbReference type="EC" id="3.1.-.-" evidence="8"/>
<evidence type="ECO:0000256" key="7">
    <source>
        <dbReference type="ARBA" id="ARBA00038093"/>
    </source>
</evidence>
<dbReference type="GO" id="GO:0004540">
    <property type="term" value="F:RNA nuclease activity"/>
    <property type="evidence" value="ECO:0007669"/>
    <property type="project" value="InterPro"/>
</dbReference>
<dbReference type="EMBL" id="FCNP01000049">
    <property type="protein sequence ID" value="CVI63037.1"/>
    <property type="molecule type" value="Genomic_DNA"/>
</dbReference>
<keyword evidence="10" id="KW-0255">Endonuclease</keyword>
<protein>
    <recommendedName>
        <fullName evidence="8">Ribonuclease VapC</fullName>
        <shortName evidence="8">RNase VapC</shortName>
        <ecNumber evidence="8">3.1.-.-</ecNumber>
    </recommendedName>
    <alternativeName>
        <fullName evidence="8">Toxin VapC</fullName>
    </alternativeName>
</protein>
<evidence type="ECO:0000256" key="1">
    <source>
        <dbReference type="ARBA" id="ARBA00001946"/>
    </source>
</evidence>
<dbReference type="CDD" id="cd18745">
    <property type="entry name" value="PIN_VapC4-5_FitB-like"/>
    <property type="match status" value="1"/>
</dbReference>
<name>A0A1S7U844_9HYPH</name>
<keyword evidence="2 8" id="KW-1277">Toxin-antitoxin system</keyword>
<evidence type="ECO:0000313" key="10">
    <source>
        <dbReference type="EMBL" id="CVI63037.1"/>
    </source>
</evidence>
<keyword evidence="5 8" id="KW-0378">Hydrolase</keyword>
<dbReference type="Proteomes" id="UP000192140">
    <property type="component" value="Unassembled WGS sequence"/>
</dbReference>
<dbReference type="HAMAP" id="MF_00265">
    <property type="entry name" value="VapC_Nob1"/>
    <property type="match status" value="1"/>
</dbReference>
<feature type="binding site" evidence="8">
    <location>
        <position position="99"/>
    </location>
    <ligand>
        <name>Mg(2+)</name>
        <dbReference type="ChEBI" id="CHEBI:18420"/>
    </ligand>
</feature>
<dbReference type="InterPro" id="IPR050556">
    <property type="entry name" value="Type_II_TA_system_RNase"/>
</dbReference>
<organism evidence="10 11">
    <name type="scientific">Agrobacterium deltaense NCPPB 1641</name>
    <dbReference type="NCBI Taxonomy" id="1183425"/>
    <lineage>
        <taxon>Bacteria</taxon>
        <taxon>Pseudomonadati</taxon>
        <taxon>Pseudomonadota</taxon>
        <taxon>Alphaproteobacteria</taxon>
        <taxon>Hyphomicrobiales</taxon>
        <taxon>Rhizobiaceae</taxon>
        <taxon>Rhizobium/Agrobacterium group</taxon>
        <taxon>Agrobacterium</taxon>
    </lineage>
</organism>
<comment type="caution">
    <text evidence="10">The sequence shown here is derived from an EMBL/GenBank/DDBJ whole genome shotgun (WGS) entry which is preliminary data.</text>
</comment>
<evidence type="ECO:0000259" key="9">
    <source>
        <dbReference type="Pfam" id="PF01850"/>
    </source>
</evidence>
<feature type="binding site" evidence="8">
    <location>
        <position position="7"/>
    </location>
    <ligand>
        <name>Mg(2+)</name>
        <dbReference type="ChEBI" id="CHEBI:18420"/>
    </ligand>
</feature>
<feature type="domain" description="PIN" evidence="9">
    <location>
        <begin position="5"/>
        <end position="126"/>
    </location>
</feature>
<sequence>MISHLLDTNAVIALIGRRSDMLVNRVLQSAEGTIGLPSIVAHELYFGAQKSAKVQHNLETLRLVFADFPVLDFDQRDAFVAGEIRAALAAKGMPIGPYDVLIAGQAKARGLMLVTNNLGEFNRVDGLRVEDWSTE</sequence>
<dbReference type="RefSeq" id="WP_080855052.1">
    <property type="nucleotide sequence ID" value="NZ_LT009777.1"/>
</dbReference>
<comment type="similarity">
    <text evidence="7 8">Belongs to the PINc/VapC protein family.</text>
</comment>
<evidence type="ECO:0000256" key="3">
    <source>
        <dbReference type="ARBA" id="ARBA00022722"/>
    </source>
</evidence>
<dbReference type="GO" id="GO:0090729">
    <property type="term" value="F:toxin activity"/>
    <property type="evidence" value="ECO:0007669"/>
    <property type="project" value="UniProtKB-KW"/>
</dbReference>
<dbReference type="Gene3D" id="3.40.50.1010">
    <property type="entry name" value="5'-nuclease"/>
    <property type="match status" value="1"/>
</dbReference>
<dbReference type="GO" id="GO:0016787">
    <property type="term" value="F:hydrolase activity"/>
    <property type="evidence" value="ECO:0007669"/>
    <property type="project" value="UniProtKB-KW"/>
</dbReference>
<dbReference type="SUPFAM" id="SSF88723">
    <property type="entry name" value="PIN domain-like"/>
    <property type="match status" value="1"/>
</dbReference>
<keyword evidence="11" id="KW-1185">Reference proteome</keyword>
<comment type="cofactor">
    <cofactor evidence="1 8">
        <name>Mg(2+)</name>
        <dbReference type="ChEBI" id="CHEBI:18420"/>
    </cofactor>
</comment>
<dbReference type="InterPro" id="IPR029060">
    <property type="entry name" value="PIN-like_dom_sf"/>
</dbReference>
<evidence type="ECO:0000256" key="8">
    <source>
        <dbReference type="HAMAP-Rule" id="MF_00265"/>
    </source>
</evidence>
<dbReference type="GO" id="GO:0000287">
    <property type="term" value="F:magnesium ion binding"/>
    <property type="evidence" value="ECO:0007669"/>
    <property type="project" value="UniProtKB-UniRule"/>
</dbReference>